<evidence type="ECO:0000256" key="1">
    <source>
        <dbReference type="SAM" id="MobiDB-lite"/>
    </source>
</evidence>
<name>A0A2N5TXI8_9BASI</name>
<sequence length="63" mass="7309">LKRALERIRRLKEEELDYCIAFNELLKNHKATCKQRRIEQMAANNNHNVTTTAGTNKTTVVPN</sequence>
<evidence type="ECO:0000313" key="3">
    <source>
        <dbReference type="Proteomes" id="UP000235388"/>
    </source>
</evidence>
<feature type="non-terminal residue" evidence="2">
    <location>
        <position position="1"/>
    </location>
</feature>
<evidence type="ECO:0000313" key="2">
    <source>
        <dbReference type="EMBL" id="PLW30216.1"/>
    </source>
</evidence>
<dbReference type="Proteomes" id="UP000235388">
    <property type="component" value="Unassembled WGS sequence"/>
</dbReference>
<dbReference type="AlphaFoldDB" id="A0A2N5TXI8"/>
<dbReference type="EMBL" id="PGCJ01000385">
    <property type="protein sequence ID" value="PLW30216.1"/>
    <property type="molecule type" value="Genomic_DNA"/>
</dbReference>
<reference evidence="2 3" key="1">
    <citation type="submission" date="2017-11" db="EMBL/GenBank/DDBJ databases">
        <title>De novo assembly and phasing of dikaryotic genomes from two isolates of Puccinia coronata f. sp. avenae, the causal agent of oat crown rust.</title>
        <authorList>
            <person name="Miller M.E."/>
            <person name="Zhang Y."/>
            <person name="Omidvar V."/>
            <person name="Sperschneider J."/>
            <person name="Schwessinger B."/>
            <person name="Raley C."/>
            <person name="Palmer J.M."/>
            <person name="Garnica D."/>
            <person name="Upadhyaya N."/>
            <person name="Rathjen J."/>
            <person name="Taylor J.M."/>
            <person name="Park R.F."/>
            <person name="Dodds P.N."/>
            <person name="Hirsch C.D."/>
            <person name="Kianian S.F."/>
            <person name="Figueroa M."/>
        </authorList>
    </citation>
    <scope>NUCLEOTIDE SEQUENCE [LARGE SCALE GENOMIC DNA]</scope>
    <source>
        <strain evidence="2">12NC29</strain>
    </source>
</reference>
<proteinExistence type="predicted"/>
<accession>A0A2N5TXI8</accession>
<organism evidence="2 3">
    <name type="scientific">Puccinia coronata f. sp. avenae</name>
    <dbReference type="NCBI Taxonomy" id="200324"/>
    <lineage>
        <taxon>Eukaryota</taxon>
        <taxon>Fungi</taxon>
        <taxon>Dikarya</taxon>
        <taxon>Basidiomycota</taxon>
        <taxon>Pucciniomycotina</taxon>
        <taxon>Pucciniomycetes</taxon>
        <taxon>Pucciniales</taxon>
        <taxon>Pucciniaceae</taxon>
        <taxon>Puccinia</taxon>
    </lineage>
</organism>
<gene>
    <name evidence="2" type="ORF">PCANC_27971</name>
</gene>
<keyword evidence="3" id="KW-1185">Reference proteome</keyword>
<protein>
    <submittedName>
        <fullName evidence="2">Uncharacterized protein</fullName>
    </submittedName>
</protein>
<comment type="caution">
    <text evidence="2">The sequence shown here is derived from an EMBL/GenBank/DDBJ whole genome shotgun (WGS) entry which is preliminary data.</text>
</comment>
<feature type="region of interest" description="Disordered" evidence="1">
    <location>
        <begin position="44"/>
        <end position="63"/>
    </location>
</feature>